<sequence length="565" mass="63420">MNKIGNFDPDTAFVRIGTPYFSDVIDAVGADPTLSCTRRRDMVSGLRRVAKALNRSPNTIPADIKWLQPRLEQVQPASLGLRPKSWSNAHSDARAALVCCKIVETRKNRFSDLSPEWQALWKMILSSDDPGLKFALSRFVYFLSRHSIAPDMVCDAHASAFLAAVELNEIRKSPDGAYRSAITSWNRAVRKFPAWPPNLLTLPIRSKRISLVITDFPKSFQDDLAHYGQCLEAPDPFDPLARTSPLRPSTVESYRKNLIRFASQLVRHGTPPADIVDLAYLVQPINAERGFRLMLESSGQTVTRNLEHIAGILSGLARRYVRVSEEDLTALTRLTDQLQMPPQKGMTEKNRARLRPLRDKATLQRLYALPDKLCTTIQPKLHTRQTLLDQEIGIAIAILQYCPVRIGNLSAIDIEQQLQRTGNGRVFLSFAGSEVKNGRGIEFELPSHVIHMIDRHLASRSPALCTARSRWLFPKRDGSGPMSPRHLGERIKKCLRKEIGIDMNAHLFRHMAAMLWLDRNPGAYEAARRLLGHAAVSQTLALYADFEADTATRLFAEVIDGVRGS</sequence>
<dbReference type="InterPro" id="IPR011010">
    <property type="entry name" value="DNA_brk_join_enz"/>
</dbReference>
<evidence type="ECO:0000313" key="3">
    <source>
        <dbReference type="EMBL" id="MFD2741177.1"/>
    </source>
</evidence>
<keyword evidence="4" id="KW-1185">Reference proteome</keyword>
<proteinExistence type="predicted"/>
<keyword evidence="1" id="KW-0233">DNA recombination</keyword>
<protein>
    <submittedName>
        <fullName evidence="3">Tyrosine-type recombinase/integrase</fullName>
    </submittedName>
</protein>
<dbReference type="Proteomes" id="UP001597474">
    <property type="component" value="Unassembled WGS sequence"/>
</dbReference>
<evidence type="ECO:0000256" key="1">
    <source>
        <dbReference type="ARBA" id="ARBA00023172"/>
    </source>
</evidence>
<dbReference type="Gene3D" id="1.10.443.10">
    <property type="entry name" value="Intergrase catalytic core"/>
    <property type="match status" value="1"/>
</dbReference>
<dbReference type="EMBL" id="JBHUMP010000018">
    <property type="protein sequence ID" value="MFD2741177.1"/>
    <property type="molecule type" value="Genomic_DNA"/>
</dbReference>
<dbReference type="InterPro" id="IPR013762">
    <property type="entry name" value="Integrase-like_cat_sf"/>
</dbReference>
<reference evidence="4" key="1">
    <citation type="journal article" date="2019" name="Int. J. Syst. Evol. Microbiol.">
        <title>The Global Catalogue of Microorganisms (GCM) 10K type strain sequencing project: providing services to taxonomists for standard genome sequencing and annotation.</title>
        <authorList>
            <consortium name="The Broad Institute Genomics Platform"/>
            <consortium name="The Broad Institute Genome Sequencing Center for Infectious Disease"/>
            <person name="Wu L."/>
            <person name="Ma J."/>
        </authorList>
    </citation>
    <scope>NUCLEOTIDE SEQUENCE [LARGE SCALE GENOMIC DNA]</scope>
    <source>
        <strain evidence="4">TISTR 2562</strain>
    </source>
</reference>
<dbReference type="RefSeq" id="WP_386375602.1">
    <property type="nucleotide sequence ID" value="NZ_JBHUMP010000018.1"/>
</dbReference>
<name>A0ABW5U8V5_9RHOB</name>
<dbReference type="SUPFAM" id="SSF56349">
    <property type="entry name" value="DNA breaking-rejoining enzymes"/>
    <property type="match status" value="1"/>
</dbReference>
<organism evidence="3 4">
    <name type="scientific">Sulfitobacter aestuarii</name>
    <dbReference type="NCBI Taxonomy" id="2161676"/>
    <lineage>
        <taxon>Bacteria</taxon>
        <taxon>Pseudomonadati</taxon>
        <taxon>Pseudomonadota</taxon>
        <taxon>Alphaproteobacteria</taxon>
        <taxon>Rhodobacterales</taxon>
        <taxon>Roseobacteraceae</taxon>
        <taxon>Sulfitobacter</taxon>
    </lineage>
</organism>
<dbReference type="InterPro" id="IPR002104">
    <property type="entry name" value="Integrase_catalytic"/>
</dbReference>
<accession>A0ABW5U8V5</accession>
<feature type="domain" description="Tyr recombinase" evidence="2">
    <location>
        <begin position="349"/>
        <end position="560"/>
    </location>
</feature>
<comment type="caution">
    <text evidence="3">The sequence shown here is derived from an EMBL/GenBank/DDBJ whole genome shotgun (WGS) entry which is preliminary data.</text>
</comment>
<evidence type="ECO:0000313" key="4">
    <source>
        <dbReference type="Proteomes" id="UP001597474"/>
    </source>
</evidence>
<evidence type="ECO:0000259" key="2">
    <source>
        <dbReference type="PROSITE" id="PS51898"/>
    </source>
</evidence>
<dbReference type="PROSITE" id="PS51898">
    <property type="entry name" value="TYR_RECOMBINASE"/>
    <property type="match status" value="1"/>
</dbReference>
<gene>
    <name evidence="3" type="ORF">ACFSUD_16480</name>
</gene>
<dbReference type="Pfam" id="PF00589">
    <property type="entry name" value="Phage_integrase"/>
    <property type="match status" value="1"/>
</dbReference>